<evidence type="ECO:0000256" key="1">
    <source>
        <dbReference type="ARBA" id="ARBA00022679"/>
    </source>
</evidence>
<dbReference type="InterPro" id="IPR003673">
    <property type="entry name" value="CoA-Trfase_fam_III"/>
</dbReference>
<dbReference type="OrthoDB" id="7457784at2"/>
<dbReference type="PANTHER" id="PTHR48207:SF3">
    <property type="entry name" value="SUCCINATE--HYDROXYMETHYLGLUTARATE COA-TRANSFERASE"/>
    <property type="match status" value="1"/>
</dbReference>
<dbReference type="Gene3D" id="3.30.1540.10">
    <property type="entry name" value="formyl-coa transferase, domain 3"/>
    <property type="match status" value="1"/>
</dbReference>
<dbReference type="InterPro" id="IPR023606">
    <property type="entry name" value="CoA-Trfase_III_dom_1_sf"/>
</dbReference>
<name>A0A0R3KJ03_9BRAD</name>
<dbReference type="EMBL" id="LLXZ01000205">
    <property type="protein sequence ID" value="KRQ95712.1"/>
    <property type="molecule type" value="Genomic_DNA"/>
</dbReference>
<dbReference type="InterPro" id="IPR050483">
    <property type="entry name" value="CoA-transferase_III_domain"/>
</dbReference>
<evidence type="ECO:0000313" key="3">
    <source>
        <dbReference type="Proteomes" id="UP000050863"/>
    </source>
</evidence>
<organism evidence="2 3">
    <name type="scientific">Bradyrhizobium jicamae</name>
    <dbReference type="NCBI Taxonomy" id="280332"/>
    <lineage>
        <taxon>Bacteria</taxon>
        <taxon>Pseudomonadati</taxon>
        <taxon>Pseudomonadota</taxon>
        <taxon>Alphaproteobacteria</taxon>
        <taxon>Hyphomicrobiales</taxon>
        <taxon>Nitrobacteraceae</taxon>
        <taxon>Bradyrhizobium</taxon>
    </lineage>
</organism>
<protein>
    <submittedName>
        <fullName evidence="2">CoA-transferase</fullName>
    </submittedName>
</protein>
<dbReference type="GO" id="GO:0008410">
    <property type="term" value="F:CoA-transferase activity"/>
    <property type="evidence" value="ECO:0007669"/>
    <property type="project" value="TreeGrafter"/>
</dbReference>
<dbReference type="Gene3D" id="3.40.50.10540">
    <property type="entry name" value="Crotonobetainyl-coa:carnitine coa-transferase, domain 1"/>
    <property type="match status" value="1"/>
</dbReference>
<dbReference type="Pfam" id="PF02515">
    <property type="entry name" value="CoA_transf_3"/>
    <property type="match status" value="1"/>
</dbReference>
<dbReference type="RefSeq" id="WP_057839998.1">
    <property type="nucleotide sequence ID" value="NZ_LLXZ01000205.1"/>
</dbReference>
<evidence type="ECO:0000313" key="2">
    <source>
        <dbReference type="EMBL" id="KRQ95712.1"/>
    </source>
</evidence>
<dbReference type="InterPro" id="IPR044855">
    <property type="entry name" value="CoA-Trfase_III_dom3_sf"/>
</dbReference>
<comment type="caution">
    <text evidence="2">The sequence shown here is derived from an EMBL/GenBank/DDBJ whole genome shotgun (WGS) entry which is preliminary data.</text>
</comment>
<sequence length="405" mass="43438">MTTSSKPLAGMKVLDFGHTIMGPCAGVLFADLGADVVKIEPADGDPTRRLPGFAAGFFATYNRNKRSIAIDLKRSEGQAVVHRLVRDADVVLENFGPGTIERLKCSWEDLRQINPRLVYLSMKGFLKGPYENRGALDEVVQMQSGLAYMTGPPGRPLRAGAPVIDILGGVFGVVAALSALRERDVTGVGQKVASSLFESATFMLGAVVVGSAVTGGPMPPMPARKNAWGVYDVFTASDGGQVFIGCTSDGHWQRFCDAFGFDEWRDDPRLIGNANRCEAREWMRPELERRITKLPLNEILEKCETARVAYSRVGRPDELSLDPHLLANGGLLATAVSAFGGGPLVGIPALPVEFGEARERPGLARQPPRVGEHADEILQAAGYSEREIADLRSAGVLAAVVSVPA</sequence>
<proteinExistence type="predicted"/>
<keyword evidence="3" id="KW-1185">Reference proteome</keyword>
<accession>A0A0R3KJ03</accession>
<dbReference type="AlphaFoldDB" id="A0A0R3KJ03"/>
<dbReference type="SUPFAM" id="SSF89796">
    <property type="entry name" value="CoA-transferase family III (CaiB/BaiF)"/>
    <property type="match status" value="1"/>
</dbReference>
<keyword evidence="1 2" id="KW-0808">Transferase</keyword>
<gene>
    <name evidence="2" type="ORF">CQ12_03790</name>
</gene>
<dbReference type="Proteomes" id="UP000050863">
    <property type="component" value="Unassembled WGS sequence"/>
</dbReference>
<dbReference type="PANTHER" id="PTHR48207">
    <property type="entry name" value="SUCCINATE--HYDROXYMETHYLGLUTARATE COA-TRANSFERASE"/>
    <property type="match status" value="1"/>
</dbReference>
<dbReference type="STRING" id="280332.CQ12_03790"/>
<reference evidence="2 3" key="1">
    <citation type="submission" date="2014-03" db="EMBL/GenBank/DDBJ databases">
        <title>Bradyrhizobium valentinum sp. nov., isolated from effective nodules of Lupinus mariae-josephae, a lupine endemic of basic-lime soils in Eastern Spain.</title>
        <authorList>
            <person name="Duran D."/>
            <person name="Rey L."/>
            <person name="Navarro A."/>
            <person name="Busquets A."/>
            <person name="Imperial J."/>
            <person name="Ruiz-Argueso T."/>
        </authorList>
    </citation>
    <scope>NUCLEOTIDE SEQUENCE [LARGE SCALE GENOMIC DNA]</scope>
    <source>
        <strain evidence="2 3">PAC68</strain>
    </source>
</reference>